<dbReference type="InterPro" id="IPR038600">
    <property type="entry name" value="Csn2_sf"/>
</dbReference>
<name>A0A6M8J8H1_9ACTN</name>
<evidence type="ECO:0000313" key="2">
    <source>
        <dbReference type="Proteomes" id="UP000503297"/>
    </source>
</evidence>
<dbReference type="AlphaFoldDB" id="A0A6M8J8H1"/>
<dbReference type="Gene3D" id="3.40.50.11940">
    <property type="match status" value="1"/>
</dbReference>
<reference evidence="2" key="1">
    <citation type="submission" date="2020-05" db="EMBL/GenBank/DDBJ databases">
        <title>Novel species in genus Nocardioides.</title>
        <authorList>
            <person name="Zhang G."/>
        </authorList>
    </citation>
    <scope>NUCLEOTIDE SEQUENCE [LARGE SCALE GENOMIC DNA]</scope>
    <source>
        <strain evidence="2">zg-1050</strain>
    </source>
</reference>
<sequence>MRFCIQGIESAIEVLPGRPFVLAIDNKTLYSRVVQSLFSEEGECATEPYTCWSCDGKSIKPKGAAIVIPSPFCLPWDCRDISGGLYARIEALIMEDEGLRSEVETRARDLRVILQRAALSLRGDYEFKSEWDAKKYLKAFSFGYDADMHQSLFDSLISFFGAVEDACLEKPLVFVNFQSYFDGEKMRELFSRLLQSNMKVLFLECNWPFARVGDERILQIDQHFLEIER</sequence>
<dbReference type="InterPro" id="IPR010146">
    <property type="entry name" value="CRISPR-assoc_prot_Csn2-typ"/>
</dbReference>
<gene>
    <name evidence="1" type="primary">csn2</name>
    <name evidence="1" type="ORF">HLV38_02750</name>
</gene>
<dbReference type="NCBIfam" id="TIGR01866">
    <property type="entry name" value="cas_Csn2"/>
    <property type="match status" value="1"/>
</dbReference>
<protein>
    <submittedName>
        <fullName evidence="1">Type II-A CRISPR-associated protein Csn2</fullName>
    </submittedName>
</protein>
<dbReference type="Proteomes" id="UP000503297">
    <property type="component" value="Chromosome"/>
</dbReference>
<dbReference type="RefSeq" id="WP_173164098.1">
    <property type="nucleotide sequence ID" value="NZ_CP053716.1"/>
</dbReference>
<accession>A0A6M8J8H1</accession>
<dbReference type="EMBL" id="CP053716">
    <property type="protein sequence ID" value="QKF07162.1"/>
    <property type="molecule type" value="Genomic_DNA"/>
</dbReference>
<dbReference type="KEGG" id="bwa:HLV38_02750"/>
<organism evidence="1 2">
    <name type="scientific">Berryella wangjianweii</name>
    <dbReference type="NCBI Taxonomy" id="2734634"/>
    <lineage>
        <taxon>Bacteria</taxon>
        <taxon>Bacillati</taxon>
        <taxon>Actinomycetota</taxon>
        <taxon>Coriobacteriia</taxon>
        <taxon>Eggerthellales</taxon>
        <taxon>Eggerthellaceae</taxon>
        <taxon>Berryella</taxon>
    </lineage>
</organism>
<evidence type="ECO:0000313" key="1">
    <source>
        <dbReference type="EMBL" id="QKF07162.1"/>
    </source>
</evidence>
<dbReference type="Pfam" id="PF09711">
    <property type="entry name" value="Cas_Csn2"/>
    <property type="match status" value="1"/>
</dbReference>
<keyword evidence="2" id="KW-1185">Reference proteome</keyword>
<proteinExistence type="predicted"/>